<proteinExistence type="predicted"/>
<dbReference type="EMBL" id="CM026423">
    <property type="protein sequence ID" value="KAG0584994.1"/>
    <property type="molecule type" value="Genomic_DNA"/>
</dbReference>
<dbReference type="GO" id="GO:0005730">
    <property type="term" value="C:nucleolus"/>
    <property type="evidence" value="ECO:0007669"/>
    <property type="project" value="UniProtKB-SubCell"/>
</dbReference>
<evidence type="ECO:0000256" key="2">
    <source>
        <dbReference type="ARBA" id="ARBA00023242"/>
    </source>
</evidence>
<reference evidence="5" key="1">
    <citation type="submission" date="2020-06" db="EMBL/GenBank/DDBJ databases">
        <title>WGS assembly of Ceratodon purpureus strain R40.</title>
        <authorList>
            <person name="Carey S.B."/>
            <person name="Jenkins J."/>
            <person name="Shu S."/>
            <person name="Lovell J.T."/>
            <person name="Sreedasyam A."/>
            <person name="Maumus F."/>
            <person name="Tiley G.P."/>
            <person name="Fernandez-Pozo N."/>
            <person name="Barry K."/>
            <person name="Chen C."/>
            <person name="Wang M."/>
            <person name="Lipzen A."/>
            <person name="Daum C."/>
            <person name="Saski C.A."/>
            <person name="Payton A.C."/>
            <person name="Mcbreen J.C."/>
            <person name="Conrad R.E."/>
            <person name="Kollar L.M."/>
            <person name="Olsson S."/>
            <person name="Huttunen S."/>
            <person name="Landis J.B."/>
            <person name="Wickett N.J."/>
            <person name="Johnson M.G."/>
            <person name="Rensing S.A."/>
            <person name="Grimwood J."/>
            <person name="Schmutz J."/>
            <person name="Mcdaniel S.F."/>
        </authorList>
    </citation>
    <scope>NUCLEOTIDE SEQUENCE</scope>
    <source>
        <strain evidence="5">R40</strain>
    </source>
</reference>
<organism evidence="5 6">
    <name type="scientific">Ceratodon purpureus</name>
    <name type="common">Fire moss</name>
    <name type="synonym">Dicranum purpureum</name>
    <dbReference type="NCBI Taxonomy" id="3225"/>
    <lineage>
        <taxon>Eukaryota</taxon>
        <taxon>Viridiplantae</taxon>
        <taxon>Streptophyta</taxon>
        <taxon>Embryophyta</taxon>
        <taxon>Bryophyta</taxon>
        <taxon>Bryophytina</taxon>
        <taxon>Bryopsida</taxon>
        <taxon>Dicranidae</taxon>
        <taxon>Pseudoditrichales</taxon>
        <taxon>Ditrichaceae</taxon>
        <taxon>Ceratodon</taxon>
    </lineage>
</organism>
<sequence>MADYELALSSGPSVKDLSFVWAPETGLPQIQNKKSEFGVLAKYKPQDVLQEKNLVDGLYVPPLDQKKLRKLAVKNVKETSGSKWFNMPAPTITPEVKRDLQLLKLRDVIDPKQHYKKNDTKGVPKFFQVGRYVEGPTEFYSSRLTKKERKETFADEFLANPQLKAYRKRKYTEIQEQKAQGGKKFYKQKKNRQKPSFAKD</sequence>
<evidence type="ECO:0000313" key="6">
    <source>
        <dbReference type="Proteomes" id="UP000822688"/>
    </source>
</evidence>
<feature type="compositionally biased region" description="Basic residues" evidence="3">
    <location>
        <begin position="184"/>
        <end position="193"/>
    </location>
</feature>
<comment type="subcellular location">
    <subcellularLocation>
        <location evidence="1">Nucleus</location>
        <location evidence="1">Nucleolus</location>
    </subcellularLocation>
</comment>
<comment type="caution">
    <text evidence="5">The sequence shown here is derived from an EMBL/GenBank/DDBJ whole genome shotgun (WGS) entry which is preliminary data.</text>
</comment>
<dbReference type="InterPro" id="IPR039883">
    <property type="entry name" value="Fcf2/DNTTIP2"/>
</dbReference>
<keyword evidence="2" id="KW-0539">Nucleus</keyword>
<dbReference type="PANTHER" id="PTHR21686">
    <property type="entry name" value="DEOXYNUCLEOTIDYLTRANSFERASE TERMINAL-INTERACTING PROTEIN 2"/>
    <property type="match status" value="1"/>
</dbReference>
<keyword evidence="6" id="KW-1185">Reference proteome</keyword>
<name>A0A8T0IMK8_CERPU</name>
<dbReference type="InterPro" id="IPR014810">
    <property type="entry name" value="Fcf2_C"/>
</dbReference>
<gene>
    <name evidence="5" type="ORF">KC19_3G249400</name>
</gene>
<dbReference type="GO" id="GO:0006396">
    <property type="term" value="P:RNA processing"/>
    <property type="evidence" value="ECO:0007669"/>
    <property type="project" value="TreeGrafter"/>
</dbReference>
<dbReference type="Proteomes" id="UP000822688">
    <property type="component" value="Chromosome 3"/>
</dbReference>
<dbReference type="Pfam" id="PF08698">
    <property type="entry name" value="Fcf2"/>
    <property type="match status" value="1"/>
</dbReference>
<evidence type="ECO:0000259" key="4">
    <source>
        <dbReference type="Pfam" id="PF08698"/>
    </source>
</evidence>
<feature type="region of interest" description="Disordered" evidence="3">
    <location>
        <begin position="176"/>
        <end position="200"/>
    </location>
</feature>
<evidence type="ECO:0000256" key="1">
    <source>
        <dbReference type="ARBA" id="ARBA00004604"/>
    </source>
</evidence>
<dbReference type="AlphaFoldDB" id="A0A8T0IMK8"/>
<evidence type="ECO:0000313" key="5">
    <source>
        <dbReference type="EMBL" id="KAG0584994.1"/>
    </source>
</evidence>
<feature type="domain" description="Fcf2 pre-rRNA processing C-terminal" evidence="4">
    <location>
        <begin position="77"/>
        <end position="170"/>
    </location>
</feature>
<dbReference type="GO" id="GO:0003723">
    <property type="term" value="F:RNA binding"/>
    <property type="evidence" value="ECO:0007669"/>
    <property type="project" value="TreeGrafter"/>
</dbReference>
<accession>A0A8T0IMK8</accession>
<protein>
    <recommendedName>
        <fullName evidence="4">Fcf2 pre-rRNA processing C-terminal domain-containing protein</fullName>
    </recommendedName>
</protein>
<evidence type="ECO:0000256" key="3">
    <source>
        <dbReference type="SAM" id="MobiDB-lite"/>
    </source>
</evidence>
<dbReference type="PANTHER" id="PTHR21686:SF12">
    <property type="entry name" value="DEOXYNUCLEOTIDYLTRANSFERASE TERMINAL-INTERACTING PROTEIN 2"/>
    <property type="match status" value="1"/>
</dbReference>